<protein>
    <recommendedName>
        <fullName evidence="3">Response regulator aspartate phosphatase</fullName>
    </recommendedName>
</protein>
<dbReference type="InterPro" id="IPR011990">
    <property type="entry name" value="TPR-like_helical_dom_sf"/>
</dbReference>
<dbReference type="Proteomes" id="UP000014018">
    <property type="component" value="Unassembled WGS sequence"/>
</dbReference>
<evidence type="ECO:0008006" key="3">
    <source>
        <dbReference type="Google" id="ProtNLM"/>
    </source>
</evidence>
<accession>A0A9W5PTH3</accession>
<dbReference type="EMBL" id="AHFB01000038">
    <property type="protein sequence ID" value="EOO35791.1"/>
    <property type="molecule type" value="Genomic_DNA"/>
</dbReference>
<proteinExistence type="predicted"/>
<dbReference type="AlphaFoldDB" id="A0A9W5PTH3"/>
<sequence>MSVAKNSFDQIESFNKPTDDFLSYYYHFYKAIYSNAVGDYNAAKEHYEIAENSLKNIPDEIEKAEFYYNQAVFQYHYYQAFVAFQQATKAKEIFTEHNG</sequence>
<gene>
    <name evidence="1" type="ORF">IIU_01981</name>
</gene>
<comment type="caution">
    <text evidence="1">The sequence shown here is derived from an EMBL/GenBank/DDBJ whole genome shotgun (WGS) entry which is preliminary data.</text>
</comment>
<dbReference type="Gene3D" id="1.25.40.10">
    <property type="entry name" value="Tetratricopeptide repeat domain"/>
    <property type="match status" value="1"/>
</dbReference>
<name>A0A9W5PTH3_BACCE</name>
<organism evidence="1 2">
    <name type="scientific">Bacillus cereus VD133</name>
    <dbReference type="NCBI Taxonomy" id="1053233"/>
    <lineage>
        <taxon>Bacteria</taxon>
        <taxon>Bacillati</taxon>
        <taxon>Bacillota</taxon>
        <taxon>Bacilli</taxon>
        <taxon>Bacillales</taxon>
        <taxon>Bacillaceae</taxon>
        <taxon>Bacillus</taxon>
        <taxon>Bacillus cereus group</taxon>
    </lineage>
</organism>
<reference evidence="1 2" key="1">
    <citation type="submission" date="2012-12" db="EMBL/GenBank/DDBJ databases">
        <title>The Genome Sequence of Bacillus cereus VD133.</title>
        <authorList>
            <consortium name="The Broad Institute Genome Sequencing Platform"/>
            <consortium name="The Broad Institute Genome Sequencing Center for Infectious Disease"/>
            <person name="Feldgarden M."/>
            <person name="Van der Auwera G.A."/>
            <person name="Mahillon J."/>
            <person name="Duprez V."/>
            <person name="Timmery S."/>
            <person name="Mattelet C."/>
            <person name="Dierick K."/>
            <person name="Sun M."/>
            <person name="Yu Z."/>
            <person name="Zhu L."/>
            <person name="Hu X."/>
            <person name="Shank E.B."/>
            <person name="Swiecicka I."/>
            <person name="Hansen B.M."/>
            <person name="Andrup L."/>
            <person name="Walker B."/>
            <person name="Young S.K."/>
            <person name="Zeng Q."/>
            <person name="Gargeya S."/>
            <person name="Fitzgerald M."/>
            <person name="Haas B."/>
            <person name="Abouelleil A."/>
            <person name="Alvarado L."/>
            <person name="Arachchi H.M."/>
            <person name="Berlin A.M."/>
            <person name="Chapman S.B."/>
            <person name="Dewar J."/>
            <person name="Goldberg J."/>
            <person name="Griggs A."/>
            <person name="Gujja S."/>
            <person name="Hansen M."/>
            <person name="Howarth C."/>
            <person name="Imamovic A."/>
            <person name="Larimer J."/>
            <person name="McCowan C."/>
            <person name="Murphy C."/>
            <person name="Neiman D."/>
            <person name="Pearson M."/>
            <person name="Priest M."/>
            <person name="Roberts A."/>
            <person name="Saif S."/>
            <person name="Shea T."/>
            <person name="Sisk P."/>
            <person name="Sykes S."/>
            <person name="Wortman J."/>
            <person name="Nusbaum C."/>
            <person name="Birren B."/>
        </authorList>
    </citation>
    <scope>NUCLEOTIDE SEQUENCE [LARGE SCALE GENOMIC DNA]</scope>
    <source>
        <strain evidence="1 2">VD133</strain>
    </source>
</reference>
<evidence type="ECO:0000313" key="2">
    <source>
        <dbReference type="Proteomes" id="UP000014018"/>
    </source>
</evidence>
<evidence type="ECO:0000313" key="1">
    <source>
        <dbReference type="EMBL" id="EOO35791.1"/>
    </source>
</evidence>